<keyword evidence="6" id="KW-1205">Fibrinolytic toxin</keyword>
<accession>A0A8S1AIE5</accession>
<dbReference type="InterPro" id="IPR009003">
    <property type="entry name" value="Peptidase_S1_PA"/>
</dbReference>
<dbReference type="InterPro" id="IPR033116">
    <property type="entry name" value="TRYPSIN_SER"/>
</dbReference>
<gene>
    <name evidence="10" type="ORF">APLA_LOCUS11370</name>
</gene>
<organism evidence="10 11">
    <name type="scientific">Arctia plantaginis</name>
    <name type="common">Wood tiger moth</name>
    <name type="synonym">Phalaena plantaginis</name>
    <dbReference type="NCBI Taxonomy" id="874455"/>
    <lineage>
        <taxon>Eukaryota</taxon>
        <taxon>Metazoa</taxon>
        <taxon>Ecdysozoa</taxon>
        <taxon>Arthropoda</taxon>
        <taxon>Hexapoda</taxon>
        <taxon>Insecta</taxon>
        <taxon>Pterygota</taxon>
        <taxon>Neoptera</taxon>
        <taxon>Endopterygota</taxon>
        <taxon>Lepidoptera</taxon>
        <taxon>Glossata</taxon>
        <taxon>Ditrysia</taxon>
        <taxon>Noctuoidea</taxon>
        <taxon>Erebidae</taxon>
        <taxon>Arctiinae</taxon>
        <taxon>Arctia</taxon>
    </lineage>
</organism>
<keyword evidence="2" id="KW-0800">Toxin</keyword>
<dbReference type="PANTHER" id="PTHR24250">
    <property type="entry name" value="CHYMOTRYPSIN-RELATED"/>
    <property type="match status" value="1"/>
</dbReference>
<dbReference type="CDD" id="cd00190">
    <property type="entry name" value="Tryp_SPc"/>
    <property type="match status" value="1"/>
</dbReference>
<dbReference type="OrthoDB" id="1696280at2759"/>
<dbReference type="PROSITE" id="PS00134">
    <property type="entry name" value="TRYPSIN_HIS"/>
    <property type="match status" value="1"/>
</dbReference>
<dbReference type="PROSITE" id="PS00135">
    <property type="entry name" value="TRYPSIN_SER"/>
    <property type="match status" value="1"/>
</dbReference>
<dbReference type="AlphaFoldDB" id="A0A8S1AIE5"/>
<feature type="chain" id="PRO_5035718357" description="Peptidase S1 domain-containing protein" evidence="8">
    <location>
        <begin position="19"/>
        <end position="311"/>
    </location>
</feature>
<keyword evidence="7" id="KW-0645">Protease</keyword>
<protein>
    <recommendedName>
        <fullName evidence="9">Peptidase S1 domain-containing protein</fullName>
    </recommendedName>
</protein>
<keyword evidence="7" id="KW-0378">Hydrolase</keyword>
<comment type="subcellular location">
    <subcellularLocation>
        <location evidence="1">Secreted</location>
        <location evidence="1">Extracellular space</location>
    </subcellularLocation>
</comment>
<proteinExistence type="predicted"/>
<comment type="function">
    <text evidence="5">Fibrinolytic activity; shows preferential cleavage of Arg-Gly bonds in all three fibrinogen chains. Contact with the caterpillars causes severe bleeding, due the anticoagulant effect of the protein.</text>
</comment>
<comment type="caution">
    <text evidence="10">The sequence shown here is derived from an EMBL/GenBank/DDBJ whole genome shotgun (WGS) entry which is preliminary data.</text>
</comment>
<evidence type="ECO:0000256" key="2">
    <source>
        <dbReference type="ARBA" id="ARBA00022656"/>
    </source>
</evidence>
<dbReference type="InterPro" id="IPR018114">
    <property type="entry name" value="TRYPSIN_HIS"/>
</dbReference>
<dbReference type="PROSITE" id="PS50240">
    <property type="entry name" value="TRYPSIN_DOM"/>
    <property type="match status" value="1"/>
</dbReference>
<feature type="signal peptide" evidence="8">
    <location>
        <begin position="1"/>
        <end position="18"/>
    </location>
</feature>
<dbReference type="GO" id="GO:0006508">
    <property type="term" value="P:proteolysis"/>
    <property type="evidence" value="ECO:0007669"/>
    <property type="project" value="UniProtKB-KW"/>
</dbReference>
<dbReference type="GO" id="GO:0005576">
    <property type="term" value="C:extracellular region"/>
    <property type="evidence" value="ECO:0007669"/>
    <property type="project" value="UniProtKB-SubCell"/>
</dbReference>
<reference evidence="10 11" key="1">
    <citation type="submission" date="2020-04" db="EMBL/GenBank/DDBJ databases">
        <authorList>
            <person name="Wallbank WR R."/>
            <person name="Pardo Diaz C."/>
            <person name="Kozak K."/>
            <person name="Martin S."/>
            <person name="Jiggins C."/>
            <person name="Moest M."/>
            <person name="Warren A I."/>
            <person name="Byers J.R.P. K."/>
            <person name="Montejo-Kovacevich G."/>
            <person name="Yen C E."/>
        </authorList>
    </citation>
    <scope>NUCLEOTIDE SEQUENCE [LARGE SCALE GENOMIC DNA]</scope>
</reference>
<evidence type="ECO:0000313" key="11">
    <source>
        <dbReference type="Proteomes" id="UP000494256"/>
    </source>
</evidence>
<name>A0A8S1AIE5_ARCPL</name>
<dbReference type="PRINTS" id="PR00722">
    <property type="entry name" value="CHYMOTRYPSIN"/>
</dbReference>
<dbReference type="SMART" id="SM00020">
    <property type="entry name" value="Tryp_SPc"/>
    <property type="match status" value="1"/>
</dbReference>
<dbReference type="GO" id="GO:0090729">
    <property type="term" value="F:toxin activity"/>
    <property type="evidence" value="ECO:0007669"/>
    <property type="project" value="UniProtKB-KW"/>
</dbReference>
<evidence type="ECO:0000256" key="8">
    <source>
        <dbReference type="SAM" id="SignalP"/>
    </source>
</evidence>
<evidence type="ECO:0000256" key="3">
    <source>
        <dbReference type="ARBA" id="ARBA00023157"/>
    </source>
</evidence>
<dbReference type="Gene3D" id="2.40.10.10">
    <property type="entry name" value="Trypsin-like serine proteases"/>
    <property type="match status" value="1"/>
</dbReference>
<evidence type="ECO:0000256" key="5">
    <source>
        <dbReference type="ARBA" id="ARBA00055534"/>
    </source>
</evidence>
<keyword evidence="4" id="KW-1199">Hemostasis impairing toxin</keyword>
<evidence type="ECO:0000256" key="4">
    <source>
        <dbReference type="ARBA" id="ARBA00023240"/>
    </source>
</evidence>
<keyword evidence="7" id="KW-0720">Serine protease</keyword>
<evidence type="ECO:0000256" key="6">
    <source>
        <dbReference type="ARBA" id="ARBA00084094"/>
    </source>
</evidence>
<dbReference type="InterPro" id="IPR001314">
    <property type="entry name" value="Peptidase_S1A"/>
</dbReference>
<evidence type="ECO:0000256" key="1">
    <source>
        <dbReference type="ARBA" id="ARBA00004239"/>
    </source>
</evidence>
<dbReference type="InterPro" id="IPR043504">
    <property type="entry name" value="Peptidase_S1_PA_chymotrypsin"/>
</dbReference>
<keyword evidence="8" id="KW-0732">Signal</keyword>
<keyword evidence="3" id="KW-1015">Disulfide bond</keyword>
<dbReference type="Proteomes" id="UP000494256">
    <property type="component" value="Unassembled WGS sequence"/>
</dbReference>
<dbReference type="PANTHER" id="PTHR24250:SF50">
    <property type="entry name" value="PEPTIDASE S1 DOMAIN-CONTAINING PROTEIN"/>
    <property type="match status" value="1"/>
</dbReference>
<dbReference type="GO" id="GO:0004252">
    <property type="term" value="F:serine-type endopeptidase activity"/>
    <property type="evidence" value="ECO:0007669"/>
    <property type="project" value="InterPro"/>
</dbReference>
<evidence type="ECO:0000313" key="10">
    <source>
        <dbReference type="EMBL" id="CAB3246095.1"/>
    </source>
</evidence>
<dbReference type="InterPro" id="IPR001254">
    <property type="entry name" value="Trypsin_dom"/>
</dbReference>
<evidence type="ECO:0000256" key="7">
    <source>
        <dbReference type="RuleBase" id="RU363034"/>
    </source>
</evidence>
<dbReference type="SUPFAM" id="SSF50494">
    <property type="entry name" value="Trypsin-like serine proteases"/>
    <property type="match status" value="1"/>
</dbReference>
<dbReference type="FunFam" id="2.40.10.10:FF:000068">
    <property type="entry name" value="transmembrane protease serine 2"/>
    <property type="match status" value="1"/>
</dbReference>
<sequence>MAAVYLLGLLCVLGYVQGGPLAAEPAFIEDIRSADPSWQSSRIVSGWPAVPGQIPYQISLRMINPAGGVSSCGGSIIHHQWVITAAHCLANRINFIVRFGLININEPELIAETTRKYIYPTYNESRAGVQTDDLALLGLNEPIPYSNLIQPARLQSRTQKNVEYDGVTLVVSGFGRTSDFGSGSPTLNWVLQRGVNLDECKTYFPRSTVIRDSHICGRYYNVTTQTACQGDSGGPLTVVDKDGITTMVGVVSFGPGGGCSQIHPTVYVRPGHYHDWYVEVTGINFDWDSGVDSENDEDANGGLDQVLISGF</sequence>
<dbReference type="Pfam" id="PF00089">
    <property type="entry name" value="Trypsin"/>
    <property type="match status" value="1"/>
</dbReference>
<dbReference type="EMBL" id="CADEBD010000327">
    <property type="protein sequence ID" value="CAB3246095.1"/>
    <property type="molecule type" value="Genomic_DNA"/>
</dbReference>
<feature type="domain" description="Peptidase S1" evidence="9">
    <location>
        <begin position="43"/>
        <end position="282"/>
    </location>
</feature>
<evidence type="ECO:0000259" key="9">
    <source>
        <dbReference type="PROSITE" id="PS50240"/>
    </source>
</evidence>